<feature type="compositionally biased region" description="Low complexity" evidence="1">
    <location>
        <begin position="141"/>
        <end position="154"/>
    </location>
</feature>
<gene>
    <name evidence="2" type="ORF">CROQUDRAFT_129559</name>
</gene>
<evidence type="ECO:0000313" key="2">
    <source>
        <dbReference type="EMBL" id="KAG0152081.1"/>
    </source>
</evidence>
<dbReference type="Proteomes" id="UP000886653">
    <property type="component" value="Unassembled WGS sequence"/>
</dbReference>
<evidence type="ECO:0000256" key="1">
    <source>
        <dbReference type="SAM" id="MobiDB-lite"/>
    </source>
</evidence>
<feature type="region of interest" description="Disordered" evidence="1">
    <location>
        <begin position="139"/>
        <end position="158"/>
    </location>
</feature>
<name>A0A9P6NRK3_9BASI</name>
<dbReference type="EMBL" id="MU167209">
    <property type="protein sequence ID" value="KAG0152081.1"/>
    <property type="molecule type" value="Genomic_DNA"/>
</dbReference>
<accession>A0A9P6NRK3</accession>
<reference evidence="2" key="1">
    <citation type="submission" date="2013-11" db="EMBL/GenBank/DDBJ databases">
        <title>Genome sequence of the fusiform rust pathogen reveals effectors for host alternation and coevolution with pine.</title>
        <authorList>
            <consortium name="DOE Joint Genome Institute"/>
            <person name="Smith K."/>
            <person name="Pendleton A."/>
            <person name="Kubisiak T."/>
            <person name="Anderson C."/>
            <person name="Salamov A."/>
            <person name="Aerts A."/>
            <person name="Riley R."/>
            <person name="Clum A."/>
            <person name="Lindquist E."/>
            <person name="Ence D."/>
            <person name="Campbell M."/>
            <person name="Kronenberg Z."/>
            <person name="Feau N."/>
            <person name="Dhillon B."/>
            <person name="Hamelin R."/>
            <person name="Burleigh J."/>
            <person name="Smith J."/>
            <person name="Yandell M."/>
            <person name="Nelson C."/>
            <person name="Grigoriev I."/>
            <person name="Davis J."/>
        </authorList>
    </citation>
    <scope>NUCLEOTIDE SEQUENCE</scope>
    <source>
        <strain evidence="2">G11</strain>
    </source>
</reference>
<sequence>MVPPLNHHLGNNHQAGLVSSGGPPYAHPPGQLFVYQIRHIPVNPSLTFQHLPANQATLGPNFVPYPPPYFHMYQGGPKDGTAHYMQIPNRAYVPYSDIDHKARSFEPSWRPWKDSHDSTAWNQGNRQLESRVINRAHVDEPTSASKPNPSSSHSKIYADDYPQEPLQRIQKIVETLNINMEVLESINPIMGSKEYKSKNQLTVKRIISISKRQIVLALDEYCIRIFVRGISQGYSHSQNIFGWLSWTCYLKKNPSKASLDFEIQGNPSARVATYFLHLPRMW</sequence>
<organism evidence="2 3">
    <name type="scientific">Cronartium quercuum f. sp. fusiforme G11</name>
    <dbReference type="NCBI Taxonomy" id="708437"/>
    <lineage>
        <taxon>Eukaryota</taxon>
        <taxon>Fungi</taxon>
        <taxon>Dikarya</taxon>
        <taxon>Basidiomycota</taxon>
        <taxon>Pucciniomycotina</taxon>
        <taxon>Pucciniomycetes</taxon>
        <taxon>Pucciniales</taxon>
        <taxon>Coleosporiaceae</taxon>
        <taxon>Cronartium</taxon>
    </lineage>
</organism>
<dbReference type="AlphaFoldDB" id="A0A9P6NRK3"/>
<evidence type="ECO:0000313" key="3">
    <source>
        <dbReference type="Proteomes" id="UP000886653"/>
    </source>
</evidence>
<comment type="caution">
    <text evidence="2">The sequence shown here is derived from an EMBL/GenBank/DDBJ whole genome shotgun (WGS) entry which is preliminary data.</text>
</comment>
<proteinExistence type="predicted"/>
<keyword evidence="3" id="KW-1185">Reference proteome</keyword>
<protein>
    <submittedName>
        <fullName evidence="2">Uncharacterized protein</fullName>
    </submittedName>
</protein>